<evidence type="ECO:0000313" key="2">
    <source>
        <dbReference type="Proteomes" id="UP001307889"/>
    </source>
</evidence>
<proteinExistence type="predicted"/>
<gene>
    <name evidence="1" type="ORF">NTJ_00274</name>
</gene>
<accession>A0ABN7A888</accession>
<name>A0ABN7A888_9HEMI</name>
<organism evidence="1 2">
    <name type="scientific">Nesidiocoris tenuis</name>
    <dbReference type="NCBI Taxonomy" id="355587"/>
    <lineage>
        <taxon>Eukaryota</taxon>
        <taxon>Metazoa</taxon>
        <taxon>Ecdysozoa</taxon>
        <taxon>Arthropoda</taxon>
        <taxon>Hexapoda</taxon>
        <taxon>Insecta</taxon>
        <taxon>Pterygota</taxon>
        <taxon>Neoptera</taxon>
        <taxon>Paraneoptera</taxon>
        <taxon>Hemiptera</taxon>
        <taxon>Heteroptera</taxon>
        <taxon>Panheteroptera</taxon>
        <taxon>Cimicomorpha</taxon>
        <taxon>Miridae</taxon>
        <taxon>Dicyphina</taxon>
        <taxon>Nesidiocoris</taxon>
    </lineage>
</organism>
<dbReference type="Proteomes" id="UP001307889">
    <property type="component" value="Chromosome 1"/>
</dbReference>
<reference evidence="1 2" key="1">
    <citation type="submission" date="2023-09" db="EMBL/GenBank/DDBJ databases">
        <title>Nesidiocoris tenuis whole genome shotgun sequence.</title>
        <authorList>
            <person name="Shibata T."/>
            <person name="Shimoda M."/>
            <person name="Kobayashi T."/>
            <person name="Uehara T."/>
        </authorList>
    </citation>
    <scope>NUCLEOTIDE SEQUENCE [LARGE SCALE GENOMIC DNA]</scope>
    <source>
        <strain evidence="1 2">Japan</strain>
    </source>
</reference>
<evidence type="ECO:0000313" key="1">
    <source>
        <dbReference type="EMBL" id="BES87469.1"/>
    </source>
</evidence>
<sequence length="83" mass="9209">MQSNSKSFRFYYCRAAMGWDIWALSPAIAPGGDTPSLSTLSTGKKPQTGTVTIDYVPLKTSPVGRNLNQFRQRTIGWTILEII</sequence>
<dbReference type="EMBL" id="AP028909">
    <property type="protein sequence ID" value="BES87469.1"/>
    <property type="molecule type" value="Genomic_DNA"/>
</dbReference>
<keyword evidence="2" id="KW-1185">Reference proteome</keyword>
<protein>
    <submittedName>
        <fullName evidence="1">Uncharacterized protein</fullName>
    </submittedName>
</protein>